<proteinExistence type="predicted"/>
<evidence type="ECO:0000313" key="1">
    <source>
        <dbReference type="EMBL" id="KAF9061248.1"/>
    </source>
</evidence>
<accession>A0A9P5U160</accession>
<organism evidence="1 2">
    <name type="scientific">Rhodocollybia butyracea</name>
    <dbReference type="NCBI Taxonomy" id="206335"/>
    <lineage>
        <taxon>Eukaryota</taxon>
        <taxon>Fungi</taxon>
        <taxon>Dikarya</taxon>
        <taxon>Basidiomycota</taxon>
        <taxon>Agaricomycotina</taxon>
        <taxon>Agaricomycetes</taxon>
        <taxon>Agaricomycetidae</taxon>
        <taxon>Agaricales</taxon>
        <taxon>Marasmiineae</taxon>
        <taxon>Omphalotaceae</taxon>
        <taxon>Rhodocollybia</taxon>
    </lineage>
</organism>
<evidence type="ECO:0000313" key="2">
    <source>
        <dbReference type="Proteomes" id="UP000772434"/>
    </source>
</evidence>
<sequence>MGQFRPNTSFADPVPIYDSRCLGTDLAFECEANQLHELAISSYPLYGTGMVDLPPGSVVTRHYRSIPTCVSLNIAFVVLLSLPAVPAPVYPPPTVYSFPAPSSGSLASFYPAEPVVYYEDLN</sequence>
<keyword evidence="2" id="KW-1185">Reference proteome</keyword>
<dbReference type="AlphaFoldDB" id="A0A9P5U160"/>
<dbReference type="EMBL" id="JADNRY010000209">
    <property type="protein sequence ID" value="KAF9061248.1"/>
    <property type="molecule type" value="Genomic_DNA"/>
</dbReference>
<dbReference type="OrthoDB" id="3070575at2759"/>
<dbReference type="Proteomes" id="UP000772434">
    <property type="component" value="Unassembled WGS sequence"/>
</dbReference>
<comment type="caution">
    <text evidence="1">The sequence shown here is derived from an EMBL/GenBank/DDBJ whole genome shotgun (WGS) entry which is preliminary data.</text>
</comment>
<protein>
    <submittedName>
        <fullName evidence="1">Uncharacterized protein</fullName>
    </submittedName>
</protein>
<reference evidence="1" key="1">
    <citation type="submission" date="2020-11" db="EMBL/GenBank/DDBJ databases">
        <authorList>
            <consortium name="DOE Joint Genome Institute"/>
            <person name="Ahrendt S."/>
            <person name="Riley R."/>
            <person name="Andreopoulos W."/>
            <person name="Labutti K."/>
            <person name="Pangilinan J."/>
            <person name="Ruiz-Duenas F.J."/>
            <person name="Barrasa J.M."/>
            <person name="Sanchez-Garcia M."/>
            <person name="Camarero S."/>
            <person name="Miyauchi S."/>
            <person name="Serrano A."/>
            <person name="Linde D."/>
            <person name="Babiker R."/>
            <person name="Drula E."/>
            <person name="Ayuso-Fernandez I."/>
            <person name="Pacheco R."/>
            <person name="Padilla G."/>
            <person name="Ferreira P."/>
            <person name="Barriuso J."/>
            <person name="Kellner H."/>
            <person name="Castanera R."/>
            <person name="Alfaro M."/>
            <person name="Ramirez L."/>
            <person name="Pisabarro A.G."/>
            <person name="Kuo A."/>
            <person name="Tritt A."/>
            <person name="Lipzen A."/>
            <person name="He G."/>
            <person name="Yan M."/>
            <person name="Ng V."/>
            <person name="Cullen D."/>
            <person name="Martin F."/>
            <person name="Rosso M.-N."/>
            <person name="Henrissat B."/>
            <person name="Hibbett D."/>
            <person name="Martinez A.T."/>
            <person name="Grigoriev I.V."/>
        </authorList>
    </citation>
    <scope>NUCLEOTIDE SEQUENCE</scope>
    <source>
        <strain evidence="1">AH 40177</strain>
    </source>
</reference>
<name>A0A9P5U160_9AGAR</name>
<gene>
    <name evidence="1" type="ORF">BDP27DRAFT_1369850</name>
</gene>